<keyword evidence="3" id="KW-1185">Reference proteome</keyword>
<dbReference type="STRING" id="1080227.A8L45_08995"/>
<reference evidence="2 3" key="1">
    <citation type="submission" date="2016-05" db="EMBL/GenBank/DDBJ databases">
        <title>Genomic Taxonomy of the Vibrionaceae.</title>
        <authorList>
            <person name="Gomez-Gil B."/>
            <person name="Enciso-Ibarra J."/>
        </authorList>
    </citation>
    <scope>NUCLEOTIDE SEQUENCE [LARGE SCALE GENOMIC DNA]</scope>
    <source>
        <strain evidence="2 3">CAIM 1920</strain>
    </source>
</reference>
<evidence type="ECO:0008006" key="4">
    <source>
        <dbReference type="Google" id="ProtNLM"/>
    </source>
</evidence>
<evidence type="ECO:0000313" key="2">
    <source>
        <dbReference type="EMBL" id="ODA33761.1"/>
    </source>
</evidence>
<dbReference type="GO" id="GO:0072344">
    <property type="term" value="P:rescue of stalled ribosome"/>
    <property type="evidence" value="ECO:0007669"/>
    <property type="project" value="InterPro"/>
</dbReference>
<dbReference type="InterPro" id="IPR005589">
    <property type="entry name" value="ArfA"/>
</dbReference>
<organism evidence="2 3">
    <name type="scientific">Veronia pacifica</name>
    <dbReference type="NCBI Taxonomy" id="1080227"/>
    <lineage>
        <taxon>Bacteria</taxon>
        <taxon>Pseudomonadati</taxon>
        <taxon>Pseudomonadota</taxon>
        <taxon>Gammaproteobacteria</taxon>
        <taxon>Vibrionales</taxon>
        <taxon>Vibrionaceae</taxon>
        <taxon>Veronia</taxon>
    </lineage>
</organism>
<evidence type="ECO:0000313" key="3">
    <source>
        <dbReference type="Proteomes" id="UP000094936"/>
    </source>
</evidence>
<dbReference type="Proteomes" id="UP000094936">
    <property type="component" value="Unassembled WGS sequence"/>
</dbReference>
<accession>A0A1C3EKJ7</accession>
<protein>
    <recommendedName>
        <fullName evidence="4">Alternative ribosome-rescue factor A</fullName>
    </recommendedName>
</protein>
<evidence type="ECO:0000256" key="1">
    <source>
        <dbReference type="SAM" id="MobiDB-lite"/>
    </source>
</evidence>
<dbReference type="OrthoDB" id="8603552at2"/>
<feature type="compositionally biased region" description="Basic and acidic residues" evidence="1">
    <location>
        <begin position="7"/>
        <end position="18"/>
    </location>
</feature>
<gene>
    <name evidence="2" type="ORF">A8L45_08995</name>
</gene>
<comment type="caution">
    <text evidence="2">The sequence shown here is derived from an EMBL/GenBank/DDBJ whole genome shotgun (WGS) entry which is preliminary data.</text>
</comment>
<feature type="region of interest" description="Disordered" evidence="1">
    <location>
        <begin position="1"/>
        <end position="31"/>
    </location>
</feature>
<name>A0A1C3EKJ7_9GAMM</name>
<dbReference type="Pfam" id="PF03889">
    <property type="entry name" value="ArfA"/>
    <property type="match status" value="1"/>
</dbReference>
<proteinExistence type="predicted"/>
<dbReference type="EMBL" id="LYBM01000013">
    <property type="protein sequence ID" value="ODA33761.1"/>
    <property type="molecule type" value="Genomic_DNA"/>
</dbReference>
<sequence length="87" mass="10131">MTKRKLNKTDRETQRDEQNVEGNSYQHHRGEIKDNALKALVTDRLFRVRVEKPKKGKGSYSRKGRSDKGQRPFLGLGIYLFLTTHSD</sequence>
<dbReference type="AlphaFoldDB" id="A0A1C3EKJ7"/>
<dbReference type="RefSeq" id="WP_068901424.1">
    <property type="nucleotide sequence ID" value="NZ_JBHUIF010000015.1"/>
</dbReference>